<dbReference type="Gene3D" id="3.30.1150.10">
    <property type="match status" value="1"/>
</dbReference>
<feature type="signal peptide" evidence="12">
    <location>
        <begin position="1"/>
        <end position="19"/>
    </location>
</feature>
<comment type="function">
    <text evidence="10">Interacts with outer membrane receptor proteins that carry out high-affinity binding and energy dependent uptake into the periplasmic space of specific substrates. It could act to transduce energy from the cytoplasmic membrane to specific energy-requiring processes in the outer membrane, resulting in the release into the periplasm of ligands bound by these outer membrane proteins.</text>
</comment>
<feature type="compositionally biased region" description="Pro residues" evidence="11">
    <location>
        <begin position="53"/>
        <end position="69"/>
    </location>
</feature>
<dbReference type="InterPro" id="IPR003538">
    <property type="entry name" value="TonB"/>
</dbReference>
<keyword evidence="3 10" id="KW-0813">Transport</keyword>
<dbReference type="PRINTS" id="PR01374">
    <property type="entry name" value="TONBPROTEIN"/>
</dbReference>
<keyword evidence="9" id="KW-0472">Membrane</keyword>
<feature type="domain" description="TonB C-terminal" evidence="13">
    <location>
        <begin position="104"/>
        <end position="197"/>
    </location>
</feature>
<dbReference type="GO" id="GO:0015031">
    <property type="term" value="P:protein transport"/>
    <property type="evidence" value="ECO:0007669"/>
    <property type="project" value="UniProtKB-UniRule"/>
</dbReference>
<dbReference type="SUPFAM" id="SSF74653">
    <property type="entry name" value="TolA/TonB C-terminal domain"/>
    <property type="match status" value="1"/>
</dbReference>
<comment type="subcellular location">
    <subcellularLocation>
        <location evidence="1 10">Cell inner membrane</location>
        <topology evidence="1 10">Single-pass membrane protein</topology>
        <orientation evidence="1 10">Periplasmic side</orientation>
    </subcellularLocation>
</comment>
<dbReference type="GO" id="GO:0005886">
    <property type="term" value="C:plasma membrane"/>
    <property type="evidence" value="ECO:0007669"/>
    <property type="project" value="UniProtKB-SubCell"/>
</dbReference>
<comment type="similarity">
    <text evidence="2 10">Belongs to the TonB family.</text>
</comment>
<dbReference type="NCBIfam" id="TIGR01352">
    <property type="entry name" value="tonB_Cterm"/>
    <property type="match status" value="1"/>
</dbReference>
<dbReference type="PROSITE" id="PS52015">
    <property type="entry name" value="TONB_CTD"/>
    <property type="match status" value="1"/>
</dbReference>
<dbReference type="FunFam" id="3.30.1150.10:FF:000006">
    <property type="entry name" value="Protein TonB"/>
    <property type="match status" value="1"/>
</dbReference>
<evidence type="ECO:0000256" key="6">
    <source>
        <dbReference type="ARBA" id="ARBA00022692"/>
    </source>
</evidence>
<feature type="region of interest" description="Disordered" evidence="11">
    <location>
        <begin position="46"/>
        <end position="83"/>
    </location>
</feature>
<evidence type="ECO:0000256" key="1">
    <source>
        <dbReference type="ARBA" id="ARBA00004383"/>
    </source>
</evidence>
<evidence type="ECO:0000313" key="14">
    <source>
        <dbReference type="EMBL" id="VHO06573.1"/>
    </source>
</evidence>
<dbReference type="PANTHER" id="PTHR33446:SF14">
    <property type="entry name" value="PROTEIN TONB"/>
    <property type="match status" value="1"/>
</dbReference>
<reference evidence="14" key="1">
    <citation type="submission" date="2019-04" db="EMBL/GenBank/DDBJ databases">
        <authorList>
            <person name="Brambilla D."/>
        </authorList>
    </citation>
    <scope>NUCLEOTIDE SEQUENCE</scope>
    <source>
        <strain evidence="14">BAL1</strain>
    </source>
</reference>
<gene>
    <name evidence="14" type="ORF">BAL341_3587</name>
</gene>
<organism evidence="14">
    <name type="scientific">Rheinheimera sp. BAL341</name>
    <dbReference type="NCBI Taxonomy" id="1708203"/>
    <lineage>
        <taxon>Bacteria</taxon>
        <taxon>Pseudomonadati</taxon>
        <taxon>Pseudomonadota</taxon>
        <taxon>Gammaproteobacteria</taxon>
        <taxon>Chromatiales</taxon>
        <taxon>Chromatiaceae</taxon>
        <taxon>Rheinheimera</taxon>
    </lineage>
</organism>
<evidence type="ECO:0000259" key="13">
    <source>
        <dbReference type="PROSITE" id="PS52015"/>
    </source>
</evidence>
<proteinExistence type="inferred from homology"/>
<dbReference type="PANTHER" id="PTHR33446">
    <property type="entry name" value="PROTEIN TONB-RELATED"/>
    <property type="match status" value="1"/>
</dbReference>
<accession>A0A486XW34</accession>
<name>A0A486XW34_9GAMM</name>
<protein>
    <recommendedName>
        <fullName evidence="10">Protein TonB</fullName>
    </recommendedName>
</protein>
<dbReference type="GO" id="GO:0055085">
    <property type="term" value="P:transmembrane transport"/>
    <property type="evidence" value="ECO:0007669"/>
    <property type="project" value="InterPro"/>
</dbReference>
<evidence type="ECO:0000256" key="5">
    <source>
        <dbReference type="ARBA" id="ARBA00022519"/>
    </source>
</evidence>
<dbReference type="GO" id="GO:0031992">
    <property type="term" value="F:energy transducer activity"/>
    <property type="evidence" value="ECO:0007669"/>
    <property type="project" value="InterPro"/>
</dbReference>
<keyword evidence="5 10" id="KW-0997">Cell inner membrane</keyword>
<feature type="chain" id="PRO_5019826031" description="Protein TonB" evidence="12">
    <location>
        <begin position="20"/>
        <end position="197"/>
    </location>
</feature>
<dbReference type="GO" id="GO:0030288">
    <property type="term" value="C:outer membrane-bounded periplasmic space"/>
    <property type="evidence" value="ECO:0007669"/>
    <property type="project" value="InterPro"/>
</dbReference>
<sequence>MKFTSALLSASAITFVLFAAMQQLIKTEGVQRPAVAPAIPLQLYDVPKETPPEVRPQPPKMPPPQPQPKLQPTIDPSPNISPGPVTLSPVQIPTQGGPDNGWTSVDRGATPLVRVEPRYPTEAALDGISGWVQLAFSIDTSGSVTDVSVIAAEPARVFDREAIRALKRWKYQPKIVDGVAVIQPNMQVQLDFTLQAD</sequence>
<dbReference type="InterPro" id="IPR051045">
    <property type="entry name" value="TonB-dependent_transducer"/>
</dbReference>
<keyword evidence="7 10" id="KW-0653">Protein transport</keyword>
<dbReference type="InterPro" id="IPR037682">
    <property type="entry name" value="TonB_C"/>
</dbReference>
<dbReference type="GO" id="GO:0015891">
    <property type="term" value="P:siderophore transport"/>
    <property type="evidence" value="ECO:0007669"/>
    <property type="project" value="InterPro"/>
</dbReference>
<evidence type="ECO:0000256" key="8">
    <source>
        <dbReference type="ARBA" id="ARBA00022989"/>
    </source>
</evidence>
<keyword evidence="8" id="KW-1133">Transmembrane helix</keyword>
<keyword evidence="10" id="KW-0735">Signal-anchor</keyword>
<keyword evidence="4 10" id="KW-1003">Cell membrane</keyword>
<evidence type="ECO:0000256" key="9">
    <source>
        <dbReference type="ARBA" id="ARBA00023136"/>
    </source>
</evidence>
<evidence type="ECO:0000256" key="12">
    <source>
        <dbReference type="SAM" id="SignalP"/>
    </source>
</evidence>
<evidence type="ECO:0000256" key="10">
    <source>
        <dbReference type="RuleBase" id="RU362123"/>
    </source>
</evidence>
<evidence type="ECO:0000256" key="11">
    <source>
        <dbReference type="SAM" id="MobiDB-lite"/>
    </source>
</evidence>
<dbReference type="EMBL" id="CAAJGR010000034">
    <property type="protein sequence ID" value="VHO06573.1"/>
    <property type="molecule type" value="Genomic_DNA"/>
</dbReference>
<dbReference type="Pfam" id="PF03544">
    <property type="entry name" value="TonB_C"/>
    <property type="match status" value="1"/>
</dbReference>
<evidence type="ECO:0000256" key="2">
    <source>
        <dbReference type="ARBA" id="ARBA00006555"/>
    </source>
</evidence>
<evidence type="ECO:0000256" key="4">
    <source>
        <dbReference type="ARBA" id="ARBA00022475"/>
    </source>
</evidence>
<dbReference type="InterPro" id="IPR006260">
    <property type="entry name" value="TonB/TolA_C"/>
</dbReference>
<keyword evidence="12" id="KW-0732">Signal</keyword>
<keyword evidence="6" id="KW-0812">Transmembrane</keyword>
<evidence type="ECO:0000256" key="3">
    <source>
        <dbReference type="ARBA" id="ARBA00022448"/>
    </source>
</evidence>
<evidence type="ECO:0000256" key="7">
    <source>
        <dbReference type="ARBA" id="ARBA00022927"/>
    </source>
</evidence>
<dbReference type="AlphaFoldDB" id="A0A486XW34"/>